<dbReference type="AlphaFoldDB" id="A0A1G2QC32"/>
<sequence length="226" mass="26244">MTPKLTIVYFGAIIPVMVHNGPAGHNCTTISQVHRYMGNSIKSNRPIERSTGKFLLFLLSKTGELAVGSLVALYDIRRWGWAYVKDGGASIREIKQLQNKSRVREAYRSLKRYNYLIERKVGRRLIITLSDKGKTALIKQQLLQADYLPKGTFTVIIFDIPESERLSRRQFRLLLRQSGFIKLQQSVWVSRRDVRQAVAEFIHRLKLSKWVNVYYGSNFFKVPYFN</sequence>
<reference evidence="8 9" key="1">
    <citation type="journal article" date="2016" name="Nat. Commun.">
        <title>Thousands of microbial genomes shed light on interconnected biogeochemical processes in an aquifer system.</title>
        <authorList>
            <person name="Anantharaman K."/>
            <person name="Brown C.T."/>
            <person name="Hug L.A."/>
            <person name="Sharon I."/>
            <person name="Castelle C.J."/>
            <person name="Probst A.J."/>
            <person name="Thomas B.C."/>
            <person name="Singh A."/>
            <person name="Wilkins M.J."/>
            <person name="Karaoz U."/>
            <person name="Brodie E.L."/>
            <person name="Williams K.H."/>
            <person name="Hubbard S.S."/>
            <person name="Banfield J.F."/>
        </authorList>
    </citation>
    <scope>NUCLEOTIDE SEQUENCE [LARGE SCALE GENOMIC DNA]</scope>
</reference>
<dbReference type="InterPro" id="IPR021127">
    <property type="entry name" value="CRISPR_associated_Cas2"/>
</dbReference>
<accession>A0A1G2QC32</accession>
<evidence type="ECO:0000313" key="8">
    <source>
        <dbReference type="EMBL" id="OHA57531.1"/>
    </source>
</evidence>
<keyword evidence="6" id="KW-0051">Antiviral defense</keyword>
<keyword evidence="5" id="KW-0460">Magnesium</keyword>
<evidence type="ECO:0000256" key="3">
    <source>
        <dbReference type="ARBA" id="ARBA00022759"/>
    </source>
</evidence>
<dbReference type="InterPro" id="IPR048846">
    <property type="entry name" value="PaaX-like_central"/>
</dbReference>
<dbReference type="GO" id="GO:0004521">
    <property type="term" value="F:RNA endonuclease activity"/>
    <property type="evidence" value="ECO:0007669"/>
    <property type="project" value="InterPro"/>
</dbReference>
<evidence type="ECO:0000256" key="5">
    <source>
        <dbReference type="ARBA" id="ARBA00022842"/>
    </source>
</evidence>
<keyword evidence="1" id="KW-0540">Nuclease</keyword>
<evidence type="ECO:0000256" key="4">
    <source>
        <dbReference type="ARBA" id="ARBA00022801"/>
    </source>
</evidence>
<evidence type="ECO:0000256" key="2">
    <source>
        <dbReference type="ARBA" id="ARBA00022723"/>
    </source>
</evidence>
<organism evidence="8 9">
    <name type="scientific">Candidatus Veblenbacteria bacterium RIFOXYD1_FULL_43_11</name>
    <dbReference type="NCBI Taxonomy" id="1802429"/>
    <lineage>
        <taxon>Bacteria</taxon>
        <taxon>Candidatus Vebleniibacteriota</taxon>
    </lineage>
</organism>
<comment type="caution">
    <text evidence="8">The sequence shown here is derived from an EMBL/GenBank/DDBJ whole genome shotgun (WGS) entry which is preliminary data.</text>
</comment>
<dbReference type="Gene3D" id="3.30.70.2650">
    <property type="match status" value="1"/>
</dbReference>
<dbReference type="Pfam" id="PF20803">
    <property type="entry name" value="PaaX_M"/>
    <property type="match status" value="1"/>
</dbReference>
<evidence type="ECO:0000259" key="7">
    <source>
        <dbReference type="Pfam" id="PF20803"/>
    </source>
</evidence>
<keyword evidence="4" id="KW-0378">Hydrolase</keyword>
<keyword evidence="3 8" id="KW-0255">Endonuclease</keyword>
<name>A0A1G2QC32_9BACT</name>
<dbReference type="EMBL" id="MHTF01000009">
    <property type="protein sequence ID" value="OHA57531.1"/>
    <property type="molecule type" value="Genomic_DNA"/>
</dbReference>
<protein>
    <submittedName>
        <fullName evidence="8">CRISPR-associated endonuclease Cas2</fullName>
    </submittedName>
</protein>
<dbReference type="Proteomes" id="UP000176772">
    <property type="component" value="Unassembled WGS sequence"/>
</dbReference>
<keyword evidence="2" id="KW-0479">Metal-binding</keyword>
<gene>
    <name evidence="8" type="ORF">A2588_00560</name>
</gene>
<evidence type="ECO:0000256" key="1">
    <source>
        <dbReference type="ARBA" id="ARBA00022722"/>
    </source>
</evidence>
<evidence type="ECO:0000313" key="9">
    <source>
        <dbReference type="Proteomes" id="UP000176772"/>
    </source>
</evidence>
<proteinExistence type="predicted"/>
<evidence type="ECO:0000256" key="6">
    <source>
        <dbReference type="ARBA" id="ARBA00023118"/>
    </source>
</evidence>
<dbReference type="GO" id="GO:0043571">
    <property type="term" value="P:maintenance of CRISPR repeat elements"/>
    <property type="evidence" value="ECO:0007669"/>
    <property type="project" value="InterPro"/>
</dbReference>
<dbReference type="NCBIfam" id="TIGR01573">
    <property type="entry name" value="cas2"/>
    <property type="match status" value="1"/>
</dbReference>
<feature type="domain" description="Transcriptional repressor PaaX-like central Cas2-like" evidence="7">
    <location>
        <begin position="151"/>
        <end position="216"/>
    </location>
</feature>